<dbReference type="OrthoDB" id="9778777at2"/>
<dbReference type="InterPro" id="IPR036374">
    <property type="entry name" value="OxRdtase_Mopterin-bd_sf"/>
</dbReference>
<dbReference type="SUPFAM" id="SSF56524">
    <property type="entry name" value="Oxidoreductase molybdopterin-binding domain"/>
    <property type="match status" value="1"/>
</dbReference>
<protein>
    <submittedName>
        <fullName evidence="9">Oxidoreductase</fullName>
    </submittedName>
</protein>
<dbReference type="InterPro" id="IPR011577">
    <property type="entry name" value="Cyt_b561_bac/Ni-Hgenase"/>
</dbReference>
<dbReference type="InterPro" id="IPR000572">
    <property type="entry name" value="OxRdtase_Mopterin-bd_dom"/>
</dbReference>
<organism evidence="9 10">
    <name type="scientific">Ktedonosporobacter rubrisoli</name>
    <dbReference type="NCBI Taxonomy" id="2509675"/>
    <lineage>
        <taxon>Bacteria</taxon>
        <taxon>Bacillati</taxon>
        <taxon>Chloroflexota</taxon>
        <taxon>Ktedonobacteria</taxon>
        <taxon>Ktedonobacterales</taxon>
        <taxon>Ktedonosporobacteraceae</taxon>
        <taxon>Ktedonosporobacter</taxon>
    </lineage>
</organism>
<dbReference type="PANTHER" id="PTHR43032:SF2">
    <property type="entry name" value="BLL0505 PROTEIN"/>
    <property type="match status" value="1"/>
</dbReference>
<evidence type="ECO:0000256" key="4">
    <source>
        <dbReference type="ARBA" id="ARBA00022989"/>
    </source>
</evidence>
<evidence type="ECO:0000259" key="8">
    <source>
        <dbReference type="Pfam" id="PF01292"/>
    </source>
</evidence>
<dbReference type="AlphaFoldDB" id="A0A4P6JMU8"/>
<feature type="transmembrane region" description="Helical" evidence="6">
    <location>
        <begin position="292"/>
        <end position="313"/>
    </location>
</feature>
<dbReference type="GO" id="GO:0022904">
    <property type="term" value="P:respiratory electron transport chain"/>
    <property type="evidence" value="ECO:0007669"/>
    <property type="project" value="InterPro"/>
</dbReference>
<dbReference type="Proteomes" id="UP000290365">
    <property type="component" value="Chromosome"/>
</dbReference>
<keyword evidence="4 6" id="KW-1133">Transmembrane helix</keyword>
<dbReference type="KEGG" id="kbs:EPA93_11525"/>
<feature type="transmembrane region" description="Helical" evidence="6">
    <location>
        <begin position="45"/>
        <end position="68"/>
    </location>
</feature>
<evidence type="ECO:0000313" key="10">
    <source>
        <dbReference type="Proteomes" id="UP000290365"/>
    </source>
</evidence>
<name>A0A4P6JMU8_KTERU</name>
<evidence type="ECO:0000256" key="1">
    <source>
        <dbReference type="ARBA" id="ARBA00004651"/>
    </source>
</evidence>
<evidence type="ECO:0000256" key="5">
    <source>
        <dbReference type="ARBA" id="ARBA00023136"/>
    </source>
</evidence>
<proteinExistence type="predicted"/>
<comment type="subcellular location">
    <subcellularLocation>
        <location evidence="1">Cell membrane</location>
        <topology evidence="1">Multi-pass membrane protein</topology>
    </subcellularLocation>
</comment>
<dbReference type="GO" id="GO:0009055">
    <property type="term" value="F:electron transfer activity"/>
    <property type="evidence" value="ECO:0007669"/>
    <property type="project" value="InterPro"/>
</dbReference>
<feature type="transmembrane region" description="Helical" evidence="6">
    <location>
        <begin position="95"/>
        <end position="112"/>
    </location>
</feature>
<evidence type="ECO:0000256" key="2">
    <source>
        <dbReference type="ARBA" id="ARBA00022475"/>
    </source>
</evidence>
<dbReference type="PANTHER" id="PTHR43032">
    <property type="entry name" value="PROTEIN-METHIONINE-SULFOXIDE REDUCTASE"/>
    <property type="match status" value="1"/>
</dbReference>
<dbReference type="RefSeq" id="WP_129887532.1">
    <property type="nucleotide sequence ID" value="NZ_CP035758.1"/>
</dbReference>
<evidence type="ECO:0000256" key="3">
    <source>
        <dbReference type="ARBA" id="ARBA00022692"/>
    </source>
</evidence>
<dbReference type="GO" id="GO:0005886">
    <property type="term" value="C:plasma membrane"/>
    <property type="evidence" value="ECO:0007669"/>
    <property type="project" value="UniProtKB-SubCell"/>
</dbReference>
<feature type="domain" description="Cytochrome b561 bacterial/Ni-hydrogenase" evidence="8">
    <location>
        <begin position="93"/>
        <end position="316"/>
    </location>
</feature>
<evidence type="ECO:0000313" key="9">
    <source>
        <dbReference type="EMBL" id="QBD76599.1"/>
    </source>
</evidence>
<keyword evidence="2" id="KW-1003">Cell membrane</keyword>
<keyword evidence="5 6" id="KW-0472">Membrane</keyword>
<dbReference type="Pfam" id="PF01292">
    <property type="entry name" value="Ni_hydr_CYTB"/>
    <property type="match status" value="1"/>
</dbReference>
<dbReference type="SUPFAM" id="SSF81342">
    <property type="entry name" value="Transmembrane di-heme cytochromes"/>
    <property type="match status" value="1"/>
</dbReference>
<dbReference type="Gene3D" id="3.90.420.10">
    <property type="entry name" value="Oxidoreductase, molybdopterin-binding domain"/>
    <property type="match status" value="1"/>
</dbReference>
<evidence type="ECO:0000259" key="7">
    <source>
        <dbReference type="Pfam" id="PF00174"/>
    </source>
</evidence>
<reference evidence="9 10" key="1">
    <citation type="submission" date="2019-01" db="EMBL/GenBank/DDBJ databases">
        <title>Ktedonosporobacter rubrisoli SCAWS-G2.</title>
        <authorList>
            <person name="Huang Y."/>
            <person name="Yan B."/>
        </authorList>
    </citation>
    <scope>NUCLEOTIDE SEQUENCE [LARGE SCALE GENOMIC DNA]</scope>
    <source>
        <strain evidence="9 10">SCAWS-G2</strain>
    </source>
</reference>
<keyword evidence="3 6" id="KW-0812">Transmembrane</keyword>
<keyword evidence="10" id="KW-1185">Reference proteome</keyword>
<feature type="transmembrane region" description="Helical" evidence="6">
    <location>
        <begin position="333"/>
        <end position="355"/>
    </location>
</feature>
<dbReference type="EMBL" id="CP035758">
    <property type="protein sequence ID" value="QBD76599.1"/>
    <property type="molecule type" value="Genomic_DNA"/>
</dbReference>
<accession>A0A4P6JMU8</accession>
<dbReference type="Gene3D" id="1.20.950.20">
    <property type="entry name" value="Transmembrane di-heme cytochromes, Chain C"/>
    <property type="match status" value="1"/>
</dbReference>
<gene>
    <name evidence="9" type="ORF">EPA93_11525</name>
</gene>
<feature type="transmembrane region" description="Helical" evidence="6">
    <location>
        <begin position="180"/>
        <end position="200"/>
    </location>
</feature>
<sequence length="578" mass="66406">MSKLINPQPDFFHPESEQRKLEAMPYAPAVAQIKLFGKYRRIRGLIMPAFFALAIIVVIGILLCLWLVQLPAVQSFIATFPCVRPDPAVKPGFPLWVRITHLLTFIYLLFLVRSGINILLDHPRLYWTLNCTPGKEWLRWRGDVPKNSQWTSKDDSVTAPYWLGLPGGRHTIGIARHWHFMFDILFILTGAAFIILQFALGEWQRLVPTSWSLFPGAVTCALQYGSLHDPARIYGISGYVRFNALQQLTYFAIVFIVAPLQILTGIAMSPAFDNQFKWYQRIFGNRQIARSLHFLLMCFFILFYIGHMILVAYTGLLANLNGITLNINNTSFLGFWLTLLAVGGGLALTAGALSFSWKFPNVLQKISALTVNPIMDLVFDRSVRAQYKKEQISPYFWQNGKLPTSEEWKRLKENNWQDYRLKVSGLVNNPVDLSLEDIKHLTKKQQTTMHNCIQGWSGIAEWGGVPFNELIKLVNPKPEAHYAIFYSYGEGLEGGEYYDSHTMHDLEHDMSLLAYEMNYQPLNDEHGAPLRLRVENQLGFKMVKWIKAIEFVETYKNQFEGHGGYNEDHEFYGYRTEI</sequence>
<dbReference type="Pfam" id="PF00174">
    <property type="entry name" value="Oxidored_molyb"/>
    <property type="match status" value="1"/>
</dbReference>
<feature type="domain" description="Oxidoreductase molybdopterin-binding" evidence="7">
    <location>
        <begin position="414"/>
        <end position="558"/>
    </location>
</feature>
<evidence type="ECO:0000256" key="6">
    <source>
        <dbReference type="SAM" id="Phobius"/>
    </source>
</evidence>
<dbReference type="InterPro" id="IPR016174">
    <property type="entry name" value="Di-haem_cyt_TM"/>
</dbReference>
<feature type="transmembrane region" description="Helical" evidence="6">
    <location>
        <begin position="248"/>
        <end position="272"/>
    </location>
</feature>